<gene>
    <name evidence="2" type="ORF">Klosneuvirus_3_163</name>
</gene>
<organism evidence="2">
    <name type="scientific">Klosneuvirus KNV1</name>
    <dbReference type="NCBI Taxonomy" id="1977640"/>
    <lineage>
        <taxon>Viruses</taxon>
        <taxon>Varidnaviria</taxon>
        <taxon>Bamfordvirae</taxon>
        <taxon>Nucleocytoviricota</taxon>
        <taxon>Megaviricetes</taxon>
        <taxon>Imitervirales</taxon>
        <taxon>Mimiviridae</taxon>
        <taxon>Klosneuvirinae</taxon>
        <taxon>Klosneuvirus</taxon>
    </lineage>
</organism>
<keyword evidence="1" id="KW-1133">Transmembrane helix</keyword>
<keyword evidence="1" id="KW-0812">Transmembrane</keyword>
<dbReference type="EMBL" id="KY684110">
    <property type="protein sequence ID" value="ARF12028.1"/>
    <property type="molecule type" value="Genomic_DNA"/>
</dbReference>
<evidence type="ECO:0000256" key="1">
    <source>
        <dbReference type="SAM" id="Phobius"/>
    </source>
</evidence>
<keyword evidence="1" id="KW-0472">Membrane</keyword>
<sequence length="160" mass="18960">MSKKDSDECGTGCRVMTLFLLSLLLCLGIASYFSYIEQQKENKILCAKNWNNCLKFCNDSKTKCFVEQTTVCEIKKASNPYYNGICDVVKIVYTENNPQIKFKLYSDDKYFFDFMSNFTPCYNRFNKHNRTYYYSHSDMPALNCKCEVQWNGIDVWHHYY</sequence>
<proteinExistence type="predicted"/>
<protein>
    <submittedName>
        <fullName evidence="2">Uncharacterized protein</fullName>
    </submittedName>
</protein>
<feature type="transmembrane region" description="Helical" evidence="1">
    <location>
        <begin position="12"/>
        <end position="35"/>
    </location>
</feature>
<reference evidence="2" key="1">
    <citation type="journal article" date="2017" name="Science">
        <title>Giant viruses with an expanded complement of translation system components.</title>
        <authorList>
            <person name="Schulz F."/>
            <person name="Yutin N."/>
            <person name="Ivanova N.N."/>
            <person name="Ortega D.R."/>
            <person name="Lee T.K."/>
            <person name="Vierheilig J."/>
            <person name="Daims H."/>
            <person name="Horn M."/>
            <person name="Wagner M."/>
            <person name="Jensen G.J."/>
            <person name="Kyrpides N.C."/>
            <person name="Koonin E.V."/>
            <person name="Woyke T."/>
        </authorList>
    </citation>
    <scope>NUCLEOTIDE SEQUENCE</scope>
    <source>
        <strain evidence="2">KNV1</strain>
    </source>
</reference>
<name>A0A1V0SK89_9VIRU</name>
<accession>A0A1V0SK89</accession>
<evidence type="ECO:0000313" key="2">
    <source>
        <dbReference type="EMBL" id="ARF12028.1"/>
    </source>
</evidence>